<dbReference type="AlphaFoldDB" id="A0A364Y2R6"/>
<dbReference type="CDD" id="cd17557">
    <property type="entry name" value="REC_Rcp-like"/>
    <property type="match status" value="1"/>
</dbReference>
<dbReference type="PANTHER" id="PTHR44520">
    <property type="entry name" value="RESPONSE REGULATOR RCP1-RELATED"/>
    <property type="match status" value="1"/>
</dbReference>
<dbReference type="InterPro" id="IPR052893">
    <property type="entry name" value="TCS_response_regulator"/>
</dbReference>
<keyword evidence="1" id="KW-0597">Phosphoprotein</keyword>
<dbReference type="PANTHER" id="PTHR44520:SF1">
    <property type="entry name" value="TWO-COMPONENT SYSTEM REGULATORY PROTEIN"/>
    <property type="match status" value="1"/>
</dbReference>
<dbReference type="Pfam" id="PF00072">
    <property type="entry name" value="Response_reg"/>
    <property type="match status" value="1"/>
</dbReference>
<dbReference type="RefSeq" id="WP_112746671.1">
    <property type="nucleotide sequence ID" value="NZ_QMFY01000004.1"/>
</dbReference>
<gene>
    <name evidence="3" type="ORF">DQQ10_09725</name>
</gene>
<keyword evidence="4" id="KW-1185">Reference proteome</keyword>
<evidence type="ECO:0000256" key="1">
    <source>
        <dbReference type="PROSITE-ProRule" id="PRU00169"/>
    </source>
</evidence>
<feature type="modified residue" description="4-aspartylphosphate" evidence="1">
    <location>
        <position position="62"/>
    </location>
</feature>
<feature type="domain" description="Response regulatory" evidence="2">
    <location>
        <begin position="7"/>
        <end position="129"/>
    </location>
</feature>
<dbReference type="PROSITE" id="PS50110">
    <property type="entry name" value="RESPONSE_REGULATORY"/>
    <property type="match status" value="1"/>
</dbReference>
<dbReference type="SUPFAM" id="SSF52172">
    <property type="entry name" value="CheY-like"/>
    <property type="match status" value="1"/>
</dbReference>
<evidence type="ECO:0000313" key="4">
    <source>
        <dbReference type="Proteomes" id="UP000251889"/>
    </source>
</evidence>
<evidence type="ECO:0000259" key="2">
    <source>
        <dbReference type="PROSITE" id="PS50110"/>
    </source>
</evidence>
<protein>
    <submittedName>
        <fullName evidence="3">Response regulator</fullName>
    </submittedName>
</protein>
<evidence type="ECO:0000313" key="3">
    <source>
        <dbReference type="EMBL" id="RAW01185.1"/>
    </source>
</evidence>
<comment type="caution">
    <text evidence="3">The sequence shown here is derived from an EMBL/GenBank/DDBJ whole genome shotgun (WGS) entry which is preliminary data.</text>
</comment>
<organism evidence="3 4">
    <name type="scientific">Pseudochryseolinea flava</name>
    <dbReference type="NCBI Taxonomy" id="2059302"/>
    <lineage>
        <taxon>Bacteria</taxon>
        <taxon>Pseudomonadati</taxon>
        <taxon>Bacteroidota</taxon>
        <taxon>Cytophagia</taxon>
        <taxon>Cytophagales</taxon>
        <taxon>Fulvivirgaceae</taxon>
        <taxon>Pseudochryseolinea</taxon>
    </lineage>
</organism>
<name>A0A364Y2R6_9BACT</name>
<dbReference type="Proteomes" id="UP000251889">
    <property type="component" value="Unassembled WGS sequence"/>
</dbReference>
<dbReference type="GO" id="GO:0000160">
    <property type="term" value="P:phosphorelay signal transduction system"/>
    <property type="evidence" value="ECO:0007669"/>
    <property type="project" value="InterPro"/>
</dbReference>
<sequence>MDSNIVEILLVEDNPDDAELTIRALRKYNLANHLLHLQDGEEALNFLFSSKSDTMPKIILLDIKMPKVDGIEVLRKIKSDPYRKIIPVVVLTSSKEERDIIESYKLGVNAYIVKPVEFDKFVKAVSEIGFFWLILNQPPS</sequence>
<dbReference type="InterPro" id="IPR011006">
    <property type="entry name" value="CheY-like_superfamily"/>
</dbReference>
<reference evidence="3 4" key="1">
    <citation type="submission" date="2018-06" db="EMBL/GenBank/DDBJ databases">
        <title>Chryseolinea flavus sp. nov., a member of the phylum Bacteroidetes isolated from soil.</title>
        <authorList>
            <person name="Li Y."/>
            <person name="Wang J."/>
        </authorList>
    </citation>
    <scope>NUCLEOTIDE SEQUENCE [LARGE SCALE GENOMIC DNA]</scope>
    <source>
        <strain evidence="3 4">SDU1-6</strain>
    </source>
</reference>
<dbReference type="SMART" id="SM00448">
    <property type="entry name" value="REC"/>
    <property type="match status" value="1"/>
</dbReference>
<dbReference type="Gene3D" id="3.40.50.2300">
    <property type="match status" value="1"/>
</dbReference>
<dbReference type="OrthoDB" id="7631574at2"/>
<dbReference type="InterPro" id="IPR001789">
    <property type="entry name" value="Sig_transdc_resp-reg_receiver"/>
</dbReference>
<dbReference type="EMBL" id="QMFY01000004">
    <property type="protein sequence ID" value="RAW01185.1"/>
    <property type="molecule type" value="Genomic_DNA"/>
</dbReference>
<proteinExistence type="predicted"/>
<accession>A0A364Y2R6</accession>